<comment type="caution">
    <text evidence="1">The sequence shown here is derived from an EMBL/GenBank/DDBJ whole genome shotgun (WGS) entry which is preliminary data.</text>
</comment>
<protein>
    <submittedName>
        <fullName evidence="1">Uncharacterized protein</fullName>
    </submittedName>
</protein>
<dbReference type="Proteomes" id="UP000004198">
    <property type="component" value="Unassembled WGS sequence"/>
</dbReference>
<reference evidence="1 2" key="1">
    <citation type="submission" date="2009-06" db="EMBL/GenBank/DDBJ databases">
        <title>The draft genome of Clostridium carboxidivorans P7.</title>
        <authorList>
            <consortium name="US DOE Joint Genome Institute (JGI-PGF)"/>
            <person name="Lucas S."/>
            <person name="Copeland A."/>
            <person name="Lapidus A."/>
            <person name="Glavina del Rio T."/>
            <person name="Tice H."/>
            <person name="Bruce D."/>
            <person name="Goodwin L."/>
            <person name="Pitluck S."/>
            <person name="Larimer F."/>
            <person name="Land M.L."/>
            <person name="Hauser L."/>
            <person name="Hemme C.L."/>
        </authorList>
    </citation>
    <scope>NUCLEOTIDE SEQUENCE [LARGE SCALE GENOMIC DNA]</scope>
    <source>
        <strain evidence="1 2">P7</strain>
    </source>
</reference>
<evidence type="ECO:0000313" key="2">
    <source>
        <dbReference type="Proteomes" id="UP000004198"/>
    </source>
</evidence>
<organism evidence="1 2">
    <name type="scientific">Clostridium carboxidivorans P7</name>
    <dbReference type="NCBI Taxonomy" id="536227"/>
    <lineage>
        <taxon>Bacteria</taxon>
        <taxon>Bacillati</taxon>
        <taxon>Bacillota</taxon>
        <taxon>Clostridia</taxon>
        <taxon>Eubacteriales</taxon>
        <taxon>Clostridiaceae</taxon>
        <taxon>Clostridium</taxon>
    </lineage>
</organism>
<dbReference type="AlphaFoldDB" id="C6PTS6"/>
<dbReference type="EMBL" id="ACVI01000032">
    <property type="protein sequence ID" value="EET87316.1"/>
    <property type="molecule type" value="Genomic_DNA"/>
</dbReference>
<sequence length="42" mass="4961">MKNIVALAQANKKKKRKKITLKLNIIKKRIRRIDSVRFIGLD</sequence>
<proteinExistence type="predicted"/>
<evidence type="ECO:0000313" key="1">
    <source>
        <dbReference type="EMBL" id="EET87316.1"/>
    </source>
</evidence>
<gene>
    <name evidence="1" type="ORF">CcarbDRAFT_2193</name>
</gene>
<name>C6PTS6_9CLOT</name>
<keyword evidence="2" id="KW-1185">Reference proteome</keyword>
<accession>C6PTS6</accession>